<dbReference type="Proteomes" id="UP000835052">
    <property type="component" value="Unassembled WGS sequence"/>
</dbReference>
<keyword evidence="1" id="KW-1133">Transmembrane helix</keyword>
<proteinExistence type="predicted"/>
<sequence>MHEAFGCSSDPTEQTRLFAQCARPAKPWRMTDRKFLFLAFGTLFSEAVSSFLMHQNTGSGQHISDDAPVSSQLAPSLLSLLNMVFLSCRIFFSQSCL</sequence>
<reference evidence="2" key="1">
    <citation type="submission" date="2020-10" db="EMBL/GenBank/DDBJ databases">
        <authorList>
            <person name="Kikuchi T."/>
        </authorList>
    </citation>
    <scope>NUCLEOTIDE SEQUENCE</scope>
    <source>
        <strain evidence="2">NKZ352</strain>
    </source>
</reference>
<gene>
    <name evidence="2" type="ORF">CAUJ_LOCUS3296</name>
</gene>
<evidence type="ECO:0000256" key="1">
    <source>
        <dbReference type="SAM" id="Phobius"/>
    </source>
</evidence>
<keyword evidence="1" id="KW-0472">Membrane</keyword>
<evidence type="ECO:0000313" key="3">
    <source>
        <dbReference type="Proteomes" id="UP000835052"/>
    </source>
</evidence>
<protein>
    <submittedName>
        <fullName evidence="2">Uncharacterized protein</fullName>
    </submittedName>
</protein>
<accession>A0A8S1GUW7</accession>
<organism evidence="2 3">
    <name type="scientific">Caenorhabditis auriculariae</name>
    <dbReference type="NCBI Taxonomy" id="2777116"/>
    <lineage>
        <taxon>Eukaryota</taxon>
        <taxon>Metazoa</taxon>
        <taxon>Ecdysozoa</taxon>
        <taxon>Nematoda</taxon>
        <taxon>Chromadorea</taxon>
        <taxon>Rhabditida</taxon>
        <taxon>Rhabditina</taxon>
        <taxon>Rhabditomorpha</taxon>
        <taxon>Rhabditoidea</taxon>
        <taxon>Rhabditidae</taxon>
        <taxon>Peloderinae</taxon>
        <taxon>Caenorhabditis</taxon>
    </lineage>
</organism>
<keyword evidence="3" id="KW-1185">Reference proteome</keyword>
<feature type="transmembrane region" description="Helical" evidence="1">
    <location>
        <begin position="73"/>
        <end position="92"/>
    </location>
</feature>
<feature type="transmembrane region" description="Helical" evidence="1">
    <location>
        <begin position="35"/>
        <end position="53"/>
    </location>
</feature>
<keyword evidence="1" id="KW-0812">Transmembrane</keyword>
<comment type="caution">
    <text evidence="2">The sequence shown here is derived from an EMBL/GenBank/DDBJ whole genome shotgun (WGS) entry which is preliminary data.</text>
</comment>
<dbReference type="EMBL" id="CAJGYM010000006">
    <property type="protein sequence ID" value="CAD6187377.1"/>
    <property type="molecule type" value="Genomic_DNA"/>
</dbReference>
<evidence type="ECO:0000313" key="2">
    <source>
        <dbReference type="EMBL" id="CAD6187377.1"/>
    </source>
</evidence>
<dbReference type="AlphaFoldDB" id="A0A8S1GUW7"/>
<name>A0A8S1GUW7_9PELO</name>